<dbReference type="EMBL" id="UXAV01000039">
    <property type="protein sequence ID" value="VDC27585.1"/>
    <property type="molecule type" value="Genomic_DNA"/>
</dbReference>
<dbReference type="Proteomes" id="UP000270468">
    <property type="component" value="Unassembled WGS sequence"/>
</dbReference>
<accession>A0A3P5XBK3</accession>
<dbReference type="OrthoDB" id="9771372at2"/>
<keyword evidence="3" id="KW-1185">Reference proteome</keyword>
<name>A0A3P5XBK3_9BACL</name>
<dbReference type="AlphaFoldDB" id="A0A3P5XBK3"/>
<evidence type="ECO:0000259" key="1">
    <source>
        <dbReference type="Pfam" id="PF08461"/>
    </source>
</evidence>
<dbReference type="Pfam" id="PF08461">
    <property type="entry name" value="WHD_RNase_R"/>
    <property type="match status" value="1"/>
</dbReference>
<reference evidence="2 3" key="1">
    <citation type="submission" date="2018-11" db="EMBL/GenBank/DDBJ databases">
        <authorList>
            <person name="Criscuolo A."/>
        </authorList>
    </citation>
    <scope>NUCLEOTIDE SEQUENCE [LARGE SCALE GENOMIC DNA]</scope>
    <source>
        <strain evidence="2">ATB-66</strain>
    </source>
</reference>
<dbReference type="InterPro" id="IPR013668">
    <property type="entry name" value="RNase_R_HTH_12"/>
</dbReference>
<proteinExistence type="predicted"/>
<evidence type="ECO:0000313" key="2">
    <source>
        <dbReference type="EMBL" id="VDC27585.1"/>
    </source>
</evidence>
<sequence>MKKKVHIISIQKEYLNIVAYQLLDIFGAKIDLSALTLQELTKEIIAEEDIVVFSKGILLGIARSFIPKECKIIFANREVNIAATKRISELPKGQQILIINDTVEHAKDTAVALNTIYFEHEYKVYNPIDIMPTNVDWIVTPGEMELVPRGISNVIDIGPRTLDFKTVVEIDKCLGEEVQYKSLMNRFFKSQLSLTFRHDTLNGTKHEKLKSHETDEWSQEKMILTNEMMNSVIEKIESHGFLQESLAILSIYKEARENYQTFGRAKVKMKLRESGIDLSDQQLRLRLEVMQELKLVIARVGRGGTKLSDKGEAFLKQYK</sequence>
<dbReference type="RefSeq" id="WP_124070068.1">
    <property type="nucleotide sequence ID" value="NZ_CBCRXF010000021.1"/>
</dbReference>
<feature type="domain" description="Ribonuclease R winged-helix" evidence="1">
    <location>
        <begin position="248"/>
        <end position="314"/>
    </location>
</feature>
<gene>
    <name evidence="2" type="ORF">FILTAD_01675</name>
</gene>
<organism evidence="2 3">
    <name type="scientific">Filibacter tadaridae</name>
    <dbReference type="NCBI Taxonomy" id="2483811"/>
    <lineage>
        <taxon>Bacteria</taxon>
        <taxon>Bacillati</taxon>
        <taxon>Bacillota</taxon>
        <taxon>Bacilli</taxon>
        <taxon>Bacillales</taxon>
        <taxon>Caryophanaceae</taxon>
        <taxon>Filibacter</taxon>
    </lineage>
</organism>
<evidence type="ECO:0000313" key="3">
    <source>
        <dbReference type="Proteomes" id="UP000270468"/>
    </source>
</evidence>
<protein>
    <recommendedName>
        <fullName evidence="1">Ribonuclease R winged-helix domain-containing protein</fullName>
    </recommendedName>
</protein>